<feature type="region of interest" description="Disordered" evidence="1">
    <location>
        <begin position="400"/>
        <end position="421"/>
    </location>
</feature>
<evidence type="ECO:0000313" key="2">
    <source>
        <dbReference type="EMBL" id="KAJ3098309.1"/>
    </source>
</evidence>
<dbReference type="AlphaFoldDB" id="A0AAD5STI8"/>
<feature type="non-terminal residue" evidence="2">
    <location>
        <position position="1"/>
    </location>
</feature>
<dbReference type="EMBL" id="JADGJH010002431">
    <property type="protein sequence ID" value="KAJ3098309.1"/>
    <property type="molecule type" value="Genomic_DNA"/>
</dbReference>
<gene>
    <name evidence="2" type="ORF">HK100_005129</name>
</gene>
<feature type="region of interest" description="Disordered" evidence="1">
    <location>
        <begin position="462"/>
        <end position="500"/>
    </location>
</feature>
<dbReference type="Proteomes" id="UP001211907">
    <property type="component" value="Unassembled WGS sequence"/>
</dbReference>
<comment type="caution">
    <text evidence="2">The sequence shown here is derived from an EMBL/GenBank/DDBJ whole genome shotgun (WGS) entry which is preliminary data.</text>
</comment>
<feature type="region of interest" description="Disordered" evidence="1">
    <location>
        <begin position="40"/>
        <end position="115"/>
    </location>
</feature>
<sequence length="798" mass="88245">MSKKSHDAHPTITSDHDTMDIQQSFFEEIVSRQTPALIFSPTVTNERSTKTKQRVKNFSRVDQQQQEQTTPQKKHFLRRSVAVSNNHDAGNDGDKEDEVNDERHCESTKKDSSKTPAVISIVKQLKSFKKNEFDDDSGSDNVINSKLRPTVVLRSSSRLRKTSELVKRKWDDDVPVALNSTRKRAIRNKTPNRDHLIAAAASNNNAPRKEEDSLQGLNQSSSQGCSTTSICFTKRLEEQSKVKPLQLTRSTSMPMAPIIKPVALRPSSSFGPLDMKHSPIASEQTVLAPMNITPKATASAFNRFKASAKEINQEDEMDVFFNSPTVKTVAKMQLASANKSRRAISPTPRNSTLLNLADLTSDSSEQDDVELPMIKSMAKYVNSPFKSLAEYSIFNRSILNNSSSNSNNNNNKKASGLNRNLFNNNRLDNVSMLTDKLNFSILHSPVKNQNYASRINDLSKKSLENSSDGDDEIASNRNAKNLGNRRYKDSTDDSADEGNGPIACFEQNSINKNEFSMTAVKFYTALMLVFKFLRKHTGHTRDVLNAARVCKVWRHAAESVLWEAPAFIKVSAMLKMHRHIHGIADLSAASTPQEFFAGTTKTSRATLVGKKRSGVYEMFGIADPSSPRKLLFPDGAAIPTPEKEQHYHQNGGAAAPFSVPLTSPINIAKDYTNSSNNNSSSSNGNNNSNITNDSNSSGTCSSDKKHSARQLAKLVKSISFHLFYPQDKRFPPSFDVQAFLTDTFPNLAALSFSGTPAWINPYLFSRITSGSLRWTLESLELTGGAMDRLIAGDAGRGG</sequence>
<feature type="compositionally biased region" description="Low complexity" evidence="1">
    <location>
        <begin position="214"/>
        <end position="225"/>
    </location>
</feature>
<feature type="region of interest" description="Disordered" evidence="1">
    <location>
        <begin position="668"/>
        <end position="703"/>
    </location>
</feature>
<organism evidence="2 3">
    <name type="scientific">Physocladia obscura</name>
    <dbReference type="NCBI Taxonomy" id="109957"/>
    <lineage>
        <taxon>Eukaryota</taxon>
        <taxon>Fungi</taxon>
        <taxon>Fungi incertae sedis</taxon>
        <taxon>Chytridiomycota</taxon>
        <taxon>Chytridiomycota incertae sedis</taxon>
        <taxon>Chytridiomycetes</taxon>
        <taxon>Chytridiales</taxon>
        <taxon>Chytriomycetaceae</taxon>
        <taxon>Physocladia</taxon>
    </lineage>
</organism>
<reference evidence="2" key="1">
    <citation type="submission" date="2020-05" db="EMBL/GenBank/DDBJ databases">
        <title>Phylogenomic resolution of chytrid fungi.</title>
        <authorList>
            <person name="Stajich J.E."/>
            <person name="Amses K."/>
            <person name="Simmons R."/>
            <person name="Seto K."/>
            <person name="Myers J."/>
            <person name="Bonds A."/>
            <person name="Quandt C.A."/>
            <person name="Barry K."/>
            <person name="Liu P."/>
            <person name="Grigoriev I."/>
            <person name="Longcore J.E."/>
            <person name="James T.Y."/>
        </authorList>
    </citation>
    <scope>NUCLEOTIDE SEQUENCE</scope>
    <source>
        <strain evidence="2">JEL0513</strain>
    </source>
</reference>
<protein>
    <recommendedName>
        <fullName evidence="4">F-box domain-containing protein</fullName>
    </recommendedName>
</protein>
<name>A0AAD5STI8_9FUNG</name>
<accession>A0AAD5STI8</accession>
<proteinExistence type="predicted"/>
<evidence type="ECO:0008006" key="4">
    <source>
        <dbReference type="Google" id="ProtNLM"/>
    </source>
</evidence>
<feature type="compositionally biased region" description="Low complexity" evidence="1">
    <location>
        <begin position="673"/>
        <end position="697"/>
    </location>
</feature>
<keyword evidence="3" id="KW-1185">Reference proteome</keyword>
<feature type="compositionally biased region" description="Basic and acidic residues" evidence="1">
    <location>
        <begin position="101"/>
        <end position="113"/>
    </location>
</feature>
<feature type="region of interest" description="Disordered" evidence="1">
    <location>
        <begin position="632"/>
        <end position="653"/>
    </location>
</feature>
<evidence type="ECO:0000313" key="3">
    <source>
        <dbReference type="Proteomes" id="UP001211907"/>
    </source>
</evidence>
<feature type="region of interest" description="Disordered" evidence="1">
    <location>
        <begin position="199"/>
        <end position="225"/>
    </location>
</feature>
<evidence type="ECO:0000256" key="1">
    <source>
        <dbReference type="SAM" id="MobiDB-lite"/>
    </source>
</evidence>